<dbReference type="OrthoDB" id="3557621at2759"/>
<evidence type="ECO:0000313" key="2">
    <source>
        <dbReference type="Proteomes" id="UP001152300"/>
    </source>
</evidence>
<reference evidence="1" key="1">
    <citation type="submission" date="2022-11" db="EMBL/GenBank/DDBJ databases">
        <title>Genome Resource of Sclerotinia nivalis Strain SnTB1, a Plant Pathogen Isolated from American Ginseng.</title>
        <authorList>
            <person name="Fan S."/>
        </authorList>
    </citation>
    <scope>NUCLEOTIDE SEQUENCE</scope>
    <source>
        <strain evidence="1">SnTB1</strain>
    </source>
</reference>
<organism evidence="1 2">
    <name type="scientific">Sclerotinia nivalis</name>
    <dbReference type="NCBI Taxonomy" id="352851"/>
    <lineage>
        <taxon>Eukaryota</taxon>
        <taxon>Fungi</taxon>
        <taxon>Dikarya</taxon>
        <taxon>Ascomycota</taxon>
        <taxon>Pezizomycotina</taxon>
        <taxon>Leotiomycetes</taxon>
        <taxon>Helotiales</taxon>
        <taxon>Sclerotiniaceae</taxon>
        <taxon>Sclerotinia</taxon>
    </lineage>
</organism>
<dbReference type="EMBL" id="JAPEIS010000010">
    <property type="protein sequence ID" value="KAJ8062284.1"/>
    <property type="molecule type" value="Genomic_DNA"/>
</dbReference>
<proteinExistence type="predicted"/>
<name>A0A9X0DGQ3_9HELO</name>
<sequence length="70" mass="7799">MHETPDHKNDRYYAHFQPASGKPSGLGWAVGQGAVPSYNTTIENVKRIPDPQEKNEKHDEDGGRCGCLMM</sequence>
<comment type="caution">
    <text evidence="1">The sequence shown here is derived from an EMBL/GenBank/DDBJ whole genome shotgun (WGS) entry which is preliminary data.</text>
</comment>
<keyword evidence="2" id="KW-1185">Reference proteome</keyword>
<protein>
    <submittedName>
        <fullName evidence="1">Uncharacterized protein</fullName>
    </submittedName>
</protein>
<accession>A0A9X0DGQ3</accession>
<gene>
    <name evidence="1" type="ORF">OCU04_008830</name>
</gene>
<evidence type="ECO:0000313" key="1">
    <source>
        <dbReference type="EMBL" id="KAJ8062284.1"/>
    </source>
</evidence>
<dbReference type="AlphaFoldDB" id="A0A9X0DGQ3"/>
<dbReference type="Proteomes" id="UP001152300">
    <property type="component" value="Unassembled WGS sequence"/>
</dbReference>